<evidence type="ECO:0000313" key="3">
    <source>
        <dbReference type="Proteomes" id="UP000008782"/>
    </source>
</evidence>
<dbReference type="Proteomes" id="UP000008782">
    <property type="component" value="Unassembled WGS sequence"/>
</dbReference>
<name>E3QSA2_COLGM</name>
<evidence type="ECO:0000313" key="2">
    <source>
        <dbReference type="EMBL" id="EFQ33729.1"/>
    </source>
</evidence>
<dbReference type="GeneID" id="24414238"/>
<keyword evidence="3" id="KW-1185">Reference proteome</keyword>
<organism evidence="3">
    <name type="scientific">Colletotrichum graminicola (strain M1.001 / M2 / FGSC 10212)</name>
    <name type="common">Maize anthracnose fungus</name>
    <name type="synonym">Glomerella graminicola</name>
    <dbReference type="NCBI Taxonomy" id="645133"/>
    <lineage>
        <taxon>Eukaryota</taxon>
        <taxon>Fungi</taxon>
        <taxon>Dikarya</taxon>
        <taxon>Ascomycota</taxon>
        <taxon>Pezizomycotina</taxon>
        <taxon>Sordariomycetes</taxon>
        <taxon>Hypocreomycetidae</taxon>
        <taxon>Glomerellales</taxon>
        <taxon>Glomerellaceae</taxon>
        <taxon>Colletotrichum</taxon>
        <taxon>Colletotrichum graminicola species complex</taxon>
    </lineage>
</organism>
<sequence>MTDPSALRRHLQDPKTSGVHIHSRKFMIDMICGTSTTLQPGGYNESAFAYRYATGASGITIGHVPDHIRMSTLGIAGHHMFENYDPVVQEASPVRQQRIPITSRAGSQTKTTRILFGHGKAGGINWNGVRSLIAAPGFEVRKERYSSHMIALTEKVRAPRLPVSKPSTCIHPPHPQTTGISEDTGARGDSSLTRSSTSTRSRSGRTTNSQAEADMKGKRCMRLFVRSCALCGSGCPG</sequence>
<protein>
    <submittedName>
        <fullName evidence="2">Uncharacterized protein</fullName>
    </submittedName>
</protein>
<dbReference type="OrthoDB" id="10436273at2759"/>
<accession>E3QSA2</accession>
<reference evidence="3" key="1">
    <citation type="journal article" date="2012" name="Nat. Genet.">
        <title>Lifestyle transitions in plant pathogenic Colletotrichum fungi deciphered by genome and transcriptome analyses.</title>
        <authorList>
            <person name="O'Connell R.J."/>
            <person name="Thon M.R."/>
            <person name="Hacquard S."/>
            <person name="Amyotte S.G."/>
            <person name="Kleemann J."/>
            <person name="Torres M.F."/>
            <person name="Damm U."/>
            <person name="Buiate E.A."/>
            <person name="Epstein L."/>
            <person name="Alkan N."/>
            <person name="Altmueller J."/>
            <person name="Alvarado-Balderrama L."/>
            <person name="Bauser C.A."/>
            <person name="Becker C."/>
            <person name="Birren B.W."/>
            <person name="Chen Z."/>
            <person name="Choi J."/>
            <person name="Crouch J.A."/>
            <person name="Duvick J.P."/>
            <person name="Farman M.A."/>
            <person name="Gan P."/>
            <person name="Heiman D."/>
            <person name="Henrissat B."/>
            <person name="Howard R.J."/>
            <person name="Kabbage M."/>
            <person name="Koch C."/>
            <person name="Kracher B."/>
            <person name="Kubo Y."/>
            <person name="Law A.D."/>
            <person name="Lebrun M.-H."/>
            <person name="Lee Y.-H."/>
            <person name="Miyara I."/>
            <person name="Moore N."/>
            <person name="Neumann U."/>
            <person name="Nordstroem K."/>
            <person name="Panaccione D.G."/>
            <person name="Panstruga R."/>
            <person name="Place M."/>
            <person name="Proctor R.H."/>
            <person name="Prusky D."/>
            <person name="Rech G."/>
            <person name="Reinhardt R."/>
            <person name="Rollins J.A."/>
            <person name="Rounsley S."/>
            <person name="Schardl C.L."/>
            <person name="Schwartz D.C."/>
            <person name="Shenoy N."/>
            <person name="Shirasu K."/>
            <person name="Sikhakolli U.R."/>
            <person name="Stueber K."/>
            <person name="Sukno S.A."/>
            <person name="Sweigard J.A."/>
            <person name="Takano Y."/>
            <person name="Takahara H."/>
            <person name="Trail F."/>
            <person name="van der Does H.C."/>
            <person name="Voll L.M."/>
            <person name="Will I."/>
            <person name="Young S."/>
            <person name="Zeng Q."/>
            <person name="Zhang J."/>
            <person name="Zhou S."/>
            <person name="Dickman M.B."/>
            <person name="Schulze-Lefert P."/>
            <person name="Ver Loren van Themaat E."/>
            <person name="Ma L.-J."/>
            <person name="Vaillancourt L.J."/>
        </authorList>
    </citation>
    <scope>NUCLEOTIDE SEQUENCE [LARGE SCALE GENOMIC DNA]</scope>
    <source>
        <strain evidence="3">M1.001 / M2 / FGSC 10212</strain>
    </source>
</reference>
<evidence type="ECO:0000256" key="1">
    <source>
        <dbReference type="SAM" id="MobiDB-lite"/>
    </source>
</evidence>
<gene>
    <name evidence="2" type="ORF">GLRG_08873</name>
</gene>
<feature type="region of interest" description="Disordered" evidence="1">
    <location>
        <begin position="163"/>
        <end position="215"/>
    </location>
</feature>
<dbReference type="HOGENOM" id="CLU_1170566_0_0_1"/>
<dbReference type="VEuPathDB" id="FungiDB:GLRG_08873"/>
<dbReference type="EMBL" id="GG697373">
    <property type="protein sequence ID" value="EFQ33729.1"/>
    <property type="molecule type" value="Genomic_DNA"/>
</dbReference>
<dbReference type="RefSeq" id="XP_008097749.1">
    <property type="nucleotide sequence ID" value="XM_008099558.1"/>
</dbReference>
<feature type="compositionally biased region" description="Low complexity" evidence="1">
    <location>
        <begin position="187"/>
        <end position="209"/>
    </location>
</feature>
<dbReference type="AlphaFoldDB" id="E3QSA2"/>
<proteinExistence type="predicted"/>